<dbReference type="InterPro" id="IPR011856">
    <property type="entry name" value="tRNA_endonuc-like_dom_sf"/>
</dbReference>
<dbReference type="InterPro" id="IPR003509">
    <property type="entry name" value="UPF0102_YraN-like"/>
</dbReference>
<reference evidence="1" key="1">
    <citation type="journal article" date="2020" name="ISME J.">
        <title>Gammaproteobacteria mediating utilization of methyl-, sulfur- and petroleum organic compounds in deep ocean hydrothermal plumes.</title>
        <authorList>
            <person name="Zhou Z."/>
            <person name="Liu Y."/>
            <person name="Pan J."/>
            <person name="Cron B.R."/>
            <person name="Toner B.M."/>
            <person name="Anantharaman K."/>
            <person name="Breier J.A."/>
            <person name="Dick G.J."/>
            <person name="Li M."/>
        </authorList>
    </citation>
    <scope>NUCLEOTIDE SEQUENCE</scope>
    <source>
        <strain evidence="1">SZUA-1435</strain>
    </source>
</reference>
<name>A0A832YYK4_9CREN</name>
<dbReference type="PANTHER" id="PTHR34314">
    <property type="entry name" value="CRENARCHAEAL PROTEIN, PUTATIVE-RELATED"/>
    <property type="match status" value="1"/>
</dbReference>
<dbReference type="Proteomes" id="UP000605805">
    <property type="component" value="Unassembled WGS sequence"/>
</dbReference>
<dbReference type="EMBL" id="DQTV01000122">
    <property type="protein sequence ID" value="HIP57588.1"/>
    <property type="molecule type" value="Genomic_DNA"/>
</dbReference>
<sequence>MLTDLKNKVVIKVIQLSSSQRWHSSERIAQKLLEDMGLKVVETNKKVVINNVEVGEVDIIARDDEGNMYAVEVKAGKLDVTGVRQAYVNAVLLGMKPMVICKGFADDAAHELASHLGVKVIQLSDIFLVESEELEVVVREAVEDAVSSIFELVLEPLPTIRDNEKRLIEVLASAHSLQDAASKLDMSLEVLLKNIDALRSQGIIPKWARKWSSIKRCAQILATKIKIYDQITALQQTLDKMQQIVPMITKLSNVLKQALNVAENILRLLETIEMHLQRMSLPSLSSQPTAGNETQQGNDHH</sequence>
<protein>
    <submittedName>
        <fullName evidence="1">Recombinase RecB</fullName>
    </submittedName>
</protein>
<dbReference type="PANTHER" id="PTHR34314:SF6">
    <property type="entry name" value="DUF3782 DOMAIN-CONTAINING PROTEIN"/>
    <property type="match status" value="1"/>
</dbReference>
<proteinExistence type="predicted"/>
<dbReference type="Pfam" id="PF02021">
    <property type="entry name" value="UPF0102"/>
    <property type="match status" value="1"/>
</dbReference>
<dbReference type="GO" id="GO:0003676">
    <property type="term" value="F:nucleic acid binding"/>
    <property type="evidence" value="ECO:0007669"/>
    <property type="project" value="InterPro"/>
</dbReference>
<comment type="caution">
    <text evidence="1">The sequence shown here is derived from an EMBL/GenBank/DDBJ whole genome shotgun (WGS) entry which is preliminary data.</text>
</comment>
<gene>
    <name evidence="1" type="ORF">EYH02_05965</name>
</gene>
<dbReference type="Gene3D" id="3.40.1350.10">
    <property type="match status" value="1"/>
</dbReference>
<dbReference type="InterPro" id="IPR011335">
    <property type="entry name" value="Restrct_endonuc-II-like"/>
</dbReference>
<organism evidence="1 2">
    <name type="scientific">Ignisphaera aggregans</name>
    <dbReference type="NCBI Taxonomy" id="334771"/>
    <lineage>
        <taxon>Archaea</taxon>
        <taxon>Thermoproteota</taxon>
        <taxon>Thermoprotei</taxon>
        <taxon>Desulfurococcales</taxon>
        <taxon>Desulfurococcaceae</taxon>
        <taxon>Ignisphaera</taxon>
    </lineage>
</organism>
<accession>A0A832YYK4</accession>
<evidence type="ECO:0000313" key="2">
    <source>
        <dbReference type="Proteomes" id="UP000605805"/>
    </source>
</evidence>
<dbReference type="AlphaFoldDB" id="A0A832YYK4"/>
<evidence type="ECO:0000313" key="1">
    <source>
        <dbReference type="EMBL" id="HIP57588.1"/>
    </source>
</evidence>
<dbReference type="SUPFAM" id="SSF52980">
    <property type="entry name" value="Restriction endonuclease-like"/>
    <property type="match status" value="1"/>
</dbReference>